<keyword evidence="15" id="KW-1185">Reference proteome</keyword>
<keyword evidence="3 10" id="KW-0378">Hydrolase</keyword>
<evidence type="ECO:0000256" key="11">
    <source>
        <dbReference type="SAM" id="MobiDB-lite"/>
    </source>
</evidence>
<dbReference type="PROSITE" id="PS51217">
    <property type="entry name" value="UVRD_HELICASE_CTER"/>
    <property type="match status" value="1"/>
</dbReference>
<dbReference type="SUPFAM" id="SSF52540">
    <property type="entry name" value="P-loop containing nucleoside triphosphate hydrolases"/>
    <property type="match status" value="1"/>
</dbReference>
<reference evidence="15" key="1">
    <citation type="journal article" date="2019" name="Int. J. Syst. Evol. Microbiol.">
        <title>The Global Catalogue of Microorganisms (GCM) 10K type strain sequencing project: providing services to taxonomists for standard genome sequencing and annotation.</title>
        <authorList>
            <consortium name="The Broad Institute Genomics Platform"/>
            <consortium name="The Broad Institute Genome Sequencing Center for Infectious Disease"/>
            <person name="Wu L."/>
            <person name="Ma J."/>
        </authorList>
    </citation>
    <scope>NUCLEOTIDE SEQUENCE [LARGE SCALE GENOMIC DNA]</scope>
    <source>
        <strain evidence="15">NBRC 108565</strain>
    </source>
</reference>
<gene>
    <name evidence="14" type="ORF">GCM10025865_03250</name>
</gene>
<dbReference type="PANTHER" id="PTHR11070:SF59">
    <property type="entry name" value="DNA 3'-5' HELICASE"/>
    <property type="match status" value="1"/>
</dbReference>
<keyword evidence="6" id="KW-0413">Isomerase</keyword>
<dbReference type="InterPro" id="IPR014016">
    <property type="entry name" value="UvrD-like_ATP-bd"/>
</dbReference>
<feature type="compositionally biased region" description="Low complexity" evidence="11">
    <location>
        <begin position="591"/>
        <end position="614"/>
    </location>
</feature>
<dbReference type="InterPro" id="IPR013986">
    <property type="entry name" value="DExx_box_DNA_helicase_dom_sf"/>
</dbReference>
<evidence type="ECO:0000256" key="2">
    <source>
        <dbReference type="ARBA" id="ARBA00022741"/>
    </source>
</evidence>
<dbReference type="PANTHER" id="PTHR11070">
    <property type="entry name" value="UVRD / RECB / PCRA DNA HELICASE FAMILY MEMBER"/>
    <property type="match status" value="1"/>
</dbReference>
<evidence type="ECO:0000259" key="13">
    <source>
        <dbReference type="PROSITE" id="PS51217"/>
    </source>
</evidence>
<sequence>MSVARDLMRRVMTTDSGLDARRVALDASQQAAVASSAVASATVVVGAPGTGRTTVAVEAAVQAIEEGAEPGRVLLLAATRRAAGLLRDRVGALTGRTTSAPMVRTPASAAFAVLTSAALARHRPPPTLITGPEQDLVLAELLAGHAASSGAGLDLPDGVEPSTLGLRGFRQELRDLLMRAAERGVDPVGLDELARLHDRPEWAVAARLYEEYLDVTALRESSSGAGARVDPSVVLDEATAVLRDWDERSLRAPRPSWSLVVVDDYQEATAATAGFVRQLVAGGARVLLTGDPDSAVQTFRGAVPGLVGRAEAVPSRDDDAWSGELSAVRVDLTTAWRQSARLREVTREVTTRVPAAGAVRHRAALAPADEDRERGSDGPEDGARVAILPGAAQEVAYVARELRAEHLLHGTPWRSMAVVARSGDQLVSFRRALVAAGVPVTTTGSDVPLRDEPAVAPLLAAARVGAALADGDADPLGVDVAAALMTSPYGGSDAVALRRTRRALRAEELAGGGGRSSETLLVEALLDPDRAATLPAGVRRSVVQVARTIAAGAAAVARPDADATSVLWSVWEASDVADRWRGAALAGGAGAPVPTATSTPSWPSSARPRRSSSACRDRPRWRSSTTSSPRTCPPTLSRRPRRAAGRWTWSRRPVRRVVGGTS</sequence>
<comment type="catalytic activity">
    <reaction evidence="9">
        <text>ATP + H2O = ADP + phosphate + H(+)</text>
        <dbReference type="Rhea" id="RHEA:13065"/>
        <dbReference type="ChEBI" id="CHEBI:15377"/>
        <dbReference type="ChEBI" id="CHEBI:15378"/>
        <dbReference type="ChEBI" id="CHEBI:30616"/>
        <dbReference type="ChEBI" id="CHEBI:43474"/>
        <dbReference type="ChEBI" id="CHEBI:456216"/>
        <dbReference type="EC" id="5.6.2.4"/>
    </reaction>
</comment>
<dbReference type="Gene3D" id="1.10.10.160">
    <property type="match status" value="1"/>
</dbReference>
<evidence type="ECO:0000313" key="14">
    <source>
        <dbReference type="EMBL" id="BDZ41026.1"/>
    </source>
</evidence>
<comment type="catalytic activity">
    <reaction evidence="7">
        <text>Couples ATP hydrolysis with the unwinding of duplex DNA by translocating in the 3'-5' direction.</text>
        <dbReference type="EC" id="5.6.2.4"/>
    </reaction>
</comment>
<keyword evidence="5 10" id="KW-0067">ATP-binding</keyword>
<evidence type="ECO:0000256" key="10">
    <source>
        <dbReference type="PROSITE-ProRule" id="PRU00560"/>
    </source>
</evidence>
<feature type="binding site" evidence="10">
    <location>
        <begin position="46"/>
        <end position="53"/>
    </location>
    <ligand>
        <name>ATP</name>
        <dbReference type="ChEBI" id="CHEBI:30616"/>
    </ligand>
</feature>
<evidence type="ECO:0000313" key="15">
    <source>
        <dbReference type="Proteomes" id="UP001321475"/>
    </source>
</evidence>
<name>A0ABM8FZ34_9CELL</name>
<feature type="compositionally biased region" description="Low complexity" evidence="11">
    <location>
        <begin position="622"/>
        <end position="637"/>
    </location>
</feature>
<evidence type="ECO:0000256" key="3">
    <source>
        <dbReference type="ARBA" id="ARBA00022801"/>
    </source>
</evidence>
<dbReference type="InterPro" id="IPR027417">
    <property type="entry name" value="P-loop_NTPase"/>
</dbReference>
<protein>
    <recommendedName>
        <fullName evidence="8">DNA 3'-5' helicase</fullName>
        <ecNumber evidence="8">5.6.2.4</ecNumber>
    </recommendedName>
</protein>
<evidence type="ECO:0000256" key="4">
    <source>
        <dbReference type="ARBA" id="ARBA00022806"/>
    </source>
</evidence>
<dbReference type="Proteomes" id="UP001321475">
    <property type="component" value="Chromosome"/>
</dbReference>
<dbReference type="Pfam" id="PF00580">
    <property type="entry name" value="UvrD-helicase"/>
    <property type="match status" value="1"/>
</dbReference>
<accession>A0ABM8FZ34</accession>
<dbReference type="Gene3D" id="3.40.50.300">
    <property type="entry name" value="P-loop containing nucleotide triphosphate hydrolases"/>
    <property type="match status" value="1"/>
</dbReference>
<keyword evidence="4 10" id="KW-0347">Helicase</keyword>
<dbReference type="EC" id="5.6.2.4" evidence="8"/>
<dbReference type="InterPro" id="IPR014017">
    <property type="entry name" value="DNA_helicase_UvrD-like_C"/>
</dbReference>
<evidence type="ECO:0000256" key="6">
    <source>
        <dbReference type="ARBA" id="ARBA00023235"/>
    </source>
</evidence>
<evidence type="ECO:0000256" key="1">
    <source>
        <dbReference type="ARBA" id="ARBA00009922"/>
    </source>
</evidence>
<organism evidence="14 15">
    <name type="scientific">Paraoerskovia sediminicola</name>
    <dbReference type="NCBI Taxonomy" id="1138587"/>
    <lineage>
        <taxon>Bacteria</taxon>
        <taxon>Bacillati</taxon>
        <taxon>Actinomycetota</taxon>
        <taxon>Actinomycetes</taxon>
        <taxon>Micrococcales</taxon>
        <taxon>Cellulomonadaceae</taxon>
        <taxon>Paraoerskovia</taxon>
    </lineage>
</organism>
<proteinExistence type="inferred from homology"/>
<dbReference type="EMBL" id="AP027729">
    <property type="protein sequence ID" value="BDZ41026.1"/>
    <property type="molecule type" value="Genomic_DNA"/>
</dbReference>
<feature type="domain" description="UvrD-like helicase ATP-binding" evidence="12">
    <location>
        <begin position="25"/>
        <end position="339"/>
    </location>
</feature>
<dbReference type="InterPro" id="IPR000212">
    <property type="entry name" value="DNA_helicase_UvrD/REP"/>
</dbReference>
<evidence type="ECO:0000256" key="9">
    <source>
        <dbReference type="ARBA" id="ARBA00048988"/>
    </source>
</evidence>
<evidence type="ECO:0000256" key="8">
    <source>
        <dbReference type="ARBA" id="ARBA00034808"/>
    </source>
</evidence>
<dbReference type="PROSITE" id="PS51198">
    <property type="entry name" value="UVRD_HELICASE_ATP_BIND"/>
    <property type="match status" value="1"/>
</dbReference>
<evidence type="ECO:0000256" key="5">
    <source>
        <dbReference type="ARBA" id="ARBA00022840"/>
    </source>
</evidence>
<evidence type="ECO:0000256" key="7">
    <source>
        <dbReference type="ARBA" id="ARBA00034617"/>
    </source>
</evidence>
<evidence type="ECO:0000259" key="12">
    <source>
        <dbReference type="PROSITE" id="PS51198"/>
    </source>
</evidence>
<comment type="similarity">
    <text evidence="1">Belongs to the helicase family. UvrD subfamily.</text>
</comment>
<feature type="region of interest" description="Disordered" evidence="11">
    <location>
        <begin position="586"/>
        <end position="662"/>
    </location>
</feature>
<feature type="domain" description="UvrD-like helicase C-terminal" evidence="13">
    <location>
        <begin position="350"/>
        <end position="631"/>
    </location>
</feature>
<keyword evidence="2 10" id="KW-0547">Nucleotide-binding</keyword>